<sequence>MIQEGMSVALLTLLTATGDEKKNRFSTLSDCRKTCRGGVPFYCFNIPPTSSKRHSYPMVTYNSSKGACEVIPALYNNPQKNIFRRNEDCIKK</sequence>
<dbReference type="SUPFAM" id="SSF57362">
    <property type="entry name" value="BPTI-like"/>
    <property type="match status" value="1"/>
</dbReference>
<dbReference type="AlphaFoldDB" id="V5IDA9"/>
<organism evidence="1">
    <name type="scientific">Ixodes ricinus</name>
    <name type="common">Common tick</name>
    <name type="synonym">Acarus ricinus</name>
    <dbReference type="NCBI Taxonomy" id="34613"/>
    <lineage>
        <taxon>Eukaryota</taxon>
        <taxon>Metazoa</taxon>
        <taxon>Ecdysozoa</taxon>
        <taxon>Arthropoda</taxon>
        <taxon>Chelicerata</taxon>
        <taxon>Arachnida</taxon>
        <taxon>Acari</taxon>
        <taxon>Parasitiformes</taxon>
        <taxon>Ixodida</taxon>
        <taxon>Ixodoidea</taxon>
        <taxon>Ixodidae</taxon>
        <taxon>Ixodinae</taxon>
        <taxon>Ixodes</taxon>
    </lineage>
</organism>
<dbReference type="EMBL" id="GANP01012257">
    <property type="protein sequence ID" value="JAB72211.1"/>
    <property type="molecule type" value="mRNA"/>
</dbReference>
<dbReference type="Gene3D" id="4.10.410.10">
    <property type="entry name" value="Pancreatic trypsin inhibitor Kunitz domain"/>
    <property type="match status" value="1"/>
</dbReference>
<evidence type="ECO:0000313" key="1">
    <source>
        <dbReference type="EMBL" id="JAB72211.1"/>
    </source>
</evidence>
<dbReference type="InterPro" id="IPR036880">
    <property type="entry name" value="Kunitz_BPTI_sf"/>
</dbReference>
<proteinExistence type="evidence at transcript level"/>
<dbReference type="GO" id="GO:0004867">
    <property type="term" value="F:serine-type endopeptidase inhibitor activity"/>
    <property type="evidence" value="ECO:0007669"/>
    <property type="project" value="InterPro"/>
</dbReference>
<protein>
    <submittedName>
        <fullName evidence="1">Uncharacterized protein</fullName>
    </submittedName>
</protein>
<reference evidence="1" key="1">
    <citation type="journal article" date="2015" name="Sci. Rep.">
        <title>Tissue- and time-dependent transcription in Ixodes ricinus salivary glands and midguts when blood feeding on the vertebrate host.</title>
        <authorList>
            <person name="Kotsyfakis M."/>
            <person name="Schwarz A."/>
            <person name="Erhart J."/>
            <person name="Ribeiro J.M."/>
        </authorList>
    </citation>
    <scope>NUCLEOTIDE SEQUENCE</scope>
    <source>
        <tissue evidence="1">Salivary gland and midgut</tissue>
    </source>
</reference>
<name>V5IDA9_IXORI</name>
<accession>V5IDA9</accession>